<dbReference type="SMART" id="SM00767">
    <property type="entry name" value="DCD"/>
    <property type="match status" value="1"/>
</dbReference>
<name>A0A2I0WV79_9ASPA</name>
<reference evidence="3 4" key="2">
    <citation type="journal article" date="2017" name="Nature">
        <title>The Apostasia genome and the evolution of orchids.</title>
        <authorList>
            <person name="Zhang G.Q."/>
            <person name="Liu K.W."/>
            <person name="Li Z."/>
            <person name="Lohaus R."/>
            <person name="Hsiao Y.Y."/>
            <person name="Niu S.C."/>
            <person name="Wang J.Y."/>
            <person name="Lin Y.C."/>
            <person name="Xu Q."/>
            <person name="Chen L.J."/>
            <person name="Yoshida K."/>
            <person name="Fujiwara S."/>
            <person name="Wang Z.W."/>
            <person name="Zhang Y.Q."/>
            <person name="Mitsuda N."/>
            <person name="Wang M."/>
            <person name="Liu G.H."/>
            <person name="Pecoraro L."/>
            <person name="Huang H.X."/>
            <person name="Xiao X.J."/>
            <person name="Lin M."/>
            <person name="Wu X.Y."/>
            <person name="Wu W.L."/>
            <person name="Chen Y.Y."/>
            <person name="Chang S.B."/>
            <person name="Sakamoto S."/>
            <person name="Ohme-Takagi M."/>
            <person name="Yagi M."/>
            <person name="Zeng S.J."/>
            <person name="Shen C.Y."/>
            <person name="Yeh C.M."/>
            <person name="Luo Y.B."/>
            <person name="Tsai W.C."/>
            <person name="Van de Peer Y."/>
            <person name="Liu Z.J."/>
        </authorList>
    </citation>
    <scope>NUCLEOTIDE SEQUENCE [LARGE SCALE GENOMIC DNA]</scope>
    <source>
        <tissue evidence="3">The whole plant</tissue>
    </source>
</reference>
<evidence type="ECO:0000313" key="3">
    <source>
        <dbReference type="EMBL" id="PKU79570.1"/>
    </source>
</evidence>
<evidence type="ECO:0000256" key="1">
    <source>
        <dbReference type="SAM" id="MobiDB-lite"/>
    </source>
</evidence>
<sequence length="531" mass="58178">MIEKSRLNPNRSSFAALLFKPNPRRCLQPYLDSAVSRSFCVLQRFTLSAVMGKPKRSKKKGSGGATLTPLKESEKNKSSGVGRIEEVGGNASGSANALTPVPVTSSPALAANAAAVVNNTKGEASAGSKKKGKEPASLERGKDHLEKSSGLIFMCNSLTKPECYKLRLFGLPRGKLEVVERIKPGARLFLYDFDLKLMYGVYRAVSKGGLNLVAGAFGGKFPAQVKFKIEKDCLPLPESAFKLAIKDNYEVKGKFRPDLNSKQVHKLLALFRPVSPHPQHAPFQHAEEQRHPPTSAYLPPPEDSFRSGHSAPSRLPATMEPYIPAHLSAAEDPYKSGALLRGPSDSRYLPLPPAYAPHLPDSYPTAEDPYRAGALGRAPLSIDSRYIAPAPLPVPTDPYAPQPQYVLVDARHLQLPHAPSVDPYHHGLVTDAYRQPLDLRNYHESQISSDRYRDQISAADYHRLVPAREGEVDSRADQYLRTSELAPPSNTSYLSSVYNDPSRSYADNRVEIANVPVSSRYTFAGTAPAYR</sequence>
<accession>A0A2I0WV79</accession>
<evidence type="ECO:0000259" key="2">
    <source>
        <dbReference type="PROSITE" id="PS51222"/>
    </source>
</evidence>
<proteinExistence type="predicted"/>
<dbReference type="OrthoDB" id="1920894at2759"/>
<keyword evidence="4" id="KW-1185">Reference proteome</keyword>
<organism evidence="3 4">
    <name type="scientific">Dendrobium catenatum</name>
    <dbReference type="NCBI Taxonomy" id="906689"/>
    <lineage>
        <taxon>Eukaryota</taxon>
        <taxon>Viridiplantae</taxon>
        <taxon>Streptophyta</taxon>
        <taxon>Embryophyta</taxon>
        <taxon>Tracheophyta</taxon>
        <taxon>Spermatophyta</taxon>
        <taxon>Magnoliopsida</taxon>
        <taxon>Liliopsida</taxon>
        <taxon>Asparagales</taxon>
        <taxon>Orchidaceae</taxon>
        <taxon>Epidendroideae</taxon>
        <taxon>Malaxideae</taxon>
        <taxon>Dendrobiinae</taxon>
        <taxon>Dendrobium</taxon>
    </lineage>
</organism>
<feature type="region of interest" description="Disordered" evidence="1">
    <location>
        <begin position="121"/>
        <end position="142"/>
    </location>
</feature>
<feature type="domain" description="DCD" evidence="2">
    <location>
        <begin position="146"/>
        <end position="273"/>
    </location>
</feature>
<evidence type="ECO:0000313" key="4">
    <source>
        <dbReference type="Proteomes" id="UP000233837"/>
    </source>
</evidence>
<reference evidence="3 4" key="1">
    <citation type="journal article" date="2016" name="Sci. Rep.">
        <title>The Dendrobium catenatum Lindl. genome sequence provides insights into polysaccharide synthase, floral development and adaptive evolution.</title>
        <authorList>
            <person name="Zhang G.Q."/>
            <person name="Xu Q."/>
            <person name="Bian C."/>
            <person name="Tsai W.C."/>
            <person name="Yeh C.M."/>
            <person name="Liu K.W."/>
            <person name="Yoshida K."/>
            <person name="Zhang L.S."/>
            <person name="Chang S.B."/>
            <person name="Chen F."/>
            <person name="Shi Y."/>
            <person name="Su Y.Y."/>
            <person name="Zhang Y.Q."/>
            <person name="Chen L.J."/>
            <person name="Yin Y."/>
            <person name="Lin M."/>
            <person name="Huang H."/>
            <person name="Deng H."/>
            <person name="Wang Z.W."/>
            <person name="Zhu S.L."/>
            <person name="Zhao X."/>
            <person name="Deng C."/>
            <person name="Niu S.C."/>
            <person name="Huang J."/>
            <person name="Wang M."/>
            <person name="Liu G.H."/>
            <person name="Yang H.J."/>
            <person name="Xiao X.J."/>
            <person name="Hsiao Y.Y."/>
            <person name="Wu W.L."/>
            <person name="Chen Y.Y."/>
            <person name="Mitsuda N."/>
            <person name="Ohme-Takagi M."/>
            <person name="Luo Y.B."/>
            <person name="Van de Peer Y."/>
            <person name="Liu Z.J."/>
        </authorList>
    </citation>
    <scope>NUCLEOTIDE SEQUENCE [LARGE SCALE GENOMIC DNA]</scope>
    <source>
        <tissue evidence="3">The whole plant</tissue>
    </source>
</reference>
<dbReference type="EMBL" id="KZ502442">
    <property type="protein sequence ID" value="PKU79570.1"/>
    <property type="molecule type" value="Genomic_DNA"/>
</dbReference>
<protein>
    <submittedName>
        <fullName evidence="3">B2 protein</fullName>
    </submittedName>
</protein>
<dbReference type="PANTHER" id="PTHR46444">
    <property type="entry name" value="DCD (DEVELOPMENT AND CELL DEATH) DOMAIN PROTEIN-RELATED"/>
    <property type="match status" value="1"/>
</dbReference>
<feature type="compositionally biased region" description="Basic and acidic residues" evidence="1">
    <location>
        <begin position="133"/>
        <end position="142"/>
    </location>
</feature>
<dbReference type="PROSITE" id="PS51222">
    <property type="entry name" value="DCD"/>
    <property type="match status" value="1"/>
</dbReference>
<dbReference type="AlphaFoldDB" id="A0A2I0WV79"/>
<feature type="region of interest" description="Disordered" evidence="1">
    <location>
        <begin position="278"/>
        <end position="317"/>
    </location>
</feature>
<dbReference type="InterPro" id="IPR013989">
    <property type="entry name" value="Dev_and_cell_death_domain"/>
</dbReference>
<dbReference type="PANTHER" id="PTHR46444:SF19">
    <property type="entry name" value="OS02G0745600 PROTEIN"/>
    <property type="match status" value="1"/>
</dbReference>
<dbReference type="Pfam" id="PF10539">
    <property type="entry name" value="Dev_Cell_Death"/>
    <property type="match status" value="1"/>
</dbReference>
<feature type="region of interest" description="Disordered" evidence="1">
    <location>
        <begin position="51"/>
        <end position="99"/>
    </location>
</feature>
<dbReference type="Proteomes" id="UP000233837">
    <property type="component" value="Unassembled WGS sequence"/>
</dbReference>
<gene>
    <name evidence="3" type="ORF">MA16_Dca000916</name>
</gene>